<organism evidence="1 2">
    <name type="scientific">Paraburkholderia fungorum</name>
    <dbReference type="NCBI Taxonomy" id="134537"/>
    <lineage>
        <taxon>Bacteria</taxon>
        <taxon>Pseudomonadati</taxon>
        <taxon>Pseudomonadota</taxon>
        <taxon>Betaproteobacteria</taxon>
        <taxon>Burkholderiales</taxon>
        <taxon>Burkholderiaceae</taxon>
        <taxon>Paraburkholderia</taxon>
    </lineage>
</organism>
<dbReference type="Proteomes" id="UP000283709">
    <property type="component" value="Unassembled WGS sequence"/>
</dbReference>
<name>A0A3R7HK15_9BURK</name>
<gene>
    <name evidence="1" type="ORF">BCY88_38690</name>
</gene>
<accession>A0A3R7HK15</accession>
<dbReference type="EMBL" id="MCAS01000061">
    <property type="protein sequence ID" value="RKF32945.1"/>
    <property type="molecule type" value="Genomic_DNA"/>
</dbReference>
<sequence>MKNERSLYHAHRFPVALAILNARKLSYWASVRFGSTSRLCDTCCALIGITESASHSEQFTFVAP</sequence>
<evidence type="ECO:0000313" key="2">
    <source>
        <dbReference type="Proteomes" id="UP000283709"/>
    </source>
</evidence>
<proteinExistence type="predicted"/>
<dbReference type="AlphaFoldDB" id="A0A3R7HK15"/>
<comment type="caution">
    <text evidence="1">The sequence shown here is derived from an EMBL/GenBank/DDBJ whole genome shotgun (WGS) entry which is preliminary data.</text>
</comment>
<protein>
    <submittedName>
        <fullName evidence="1">Uncharacterized protein</fullName>
    </submittedName>
</protein>
<evidence type="ECO:0000313" key="1">
    <source>
        <dbReference type="EMBL" id="RKF32945.1"/>
    </source>
</evidence>
<reference evidence="1 2" key="1">
    <citation type="submission" date="2016-07" db="EMBL/GenBank/DDBJ databases">
        <title>Genome analysis of Burkholderia fungorum ES3-20.</title>
        <authorList>
            <person name="Xu D."/>
            <person name="Yao R."/>
            <person name="Zheng S."/>
        </authorList>
    </citation>
    <scope>NUCLEOTIDE SEQUENCE [LARGE SCALE GENOMIC DNA]</scope>
    <source>
        <strain evidence="1 2">ES3-20</strain>
    </source>
</reference>